<accession>A0A518BZL1</accession>
<evidence type="ECO:0000313" key="2">
    <source>
        <dbReference type="EMBL" id="QDU72408.1"/>
    </source>
</evidence>
<dbReference type="RefSeq" id="WP_145446576.1">
    <property type="nucleotide sequence ID" value="NZ_CP036280.1"/>
</dbReference>
<feature type="compositionally biased region" description="Basic and acidic residues" evidence="1">
    <location>
        <begin position="1"/>
        <end position="11"/>
    </location>
</feature>
<feature type="region of interest" description="Disordered" evidence="1">
    <location>
        <begin position="1"/>
        <end position="23"/>
    </location>
</feature>
<evidence type="ECO:0000313" key="3">
    <source>
        <dbReference type="Proteomes" id="UP000320386"/>
    </source>
</evidence>
<proteinExistence type="predicted"/>
<dbReference type="EMBL" id="CP036280">
    <property type="protein sequence ID" value="QDU72408.1"/>
    <property type="molecule type" value="Genomic_DNA"/>
</dbReference>
<sequence length="331" mass="36322">MAEQNDLDKRVGGGVRGRRGPNFPYIDLPTAIQRVQQVYDKEDRNEAPVNSVASHWGYKVTSSSTDKVIGALKSYGLIETTGSGDDRMIKLSEQALDILEDERPDSKERAQALKSAALGPAIHQDIRVKYGKKLASDETLRTFLIREKGYNRKKVDGIISNYRASIEHAGLDSAENESDNLDDETQDLSPISVGTMVQWVSQGSTQFDSPRQVIRVDDFDGEQFVVVMQPNGVEGAFPMSQAEVAEVTPPKADPVAPLPLLKPGGAAQEPPATQNTGDFKTETIAIGDSQATVTWPKRISKDEFEDLDYWLKGVLRKAMRDASQAGEDPDS</sequence>
<dbReference type="AlphaFoldDB" id="A0A518BZL1"/>
<dbReference type="Proteomes" id="UP000320386">
    <property type="component" value="Chromosome"/>
</dbReference>
<dbReference type="OrthoDB" id="7959184at2"/>
<gene>
    <name evidence="2" type="ORF">Pan265_22730</name>
</gene>
<dbReference type="KEGG" id="mcad:Pan265_22730"/>
<keyword evidence="3" id="KW-1185">Reference proteome</keyword>
<protein>
    <submittedName>
        <fullName evidence="2">Uncharacterized protein</fullName>
    </submittedName>
</protein>
<evidence type="ECO:0000256" key="1">
    <source>
        <dbReference type="SAM" id="MobiDB-lite"/>
    </source>
</evidence>
<name>A0A518BZL1_9BACT</name>
<organism evidence="2 3">
    <name type="scientific">Mucisphaera calidilacus</name>
    <dbReference type="NCBI Taxonomy" id="2527982"/>
    <lineage>
        <taxon>Bacteria</taxon>
        <taxon>Pseudomonadati</taxon>
        <taxon>Planctomycetota</taxon>
        <taxon>Phycisphaerae</taxon>
        <taxon>Phycisphaerales</taxon>
        <taxon>Phycisphaeraceae</taxon>
        <taxon>Mucisphaera</taxon>
    </lineage>
</organism>
<reference evidence="2 3" key="1">
    <citation type="submission" date="2019-02" db="EMBL/GenBank/DDBJ databases">
        <title>Deep-cultivation of Planctomycetes and their phenomic and genomic characterization uncovers novel biology.</title>
        <authorList>
            <person name="Wiegand S."/>
            <person name="Jogler M."/>
            <person name="Boedeker C."/>
            <person name="Pinto D."/>
            <person name="Vollmers J."/>
            <person name="Rivas-Marin E."/>
            <person name="Kohn T."/>
            <person name="Peeters S.H."/>
            <person name="Heuer A."/>
            <person name="Rast P."/>
            <person name="Oberbeckmann S."/>
            <person name="Bunk B."/>
            <person name="Jeske O."/>
            <person name="Meyerdierks A."/>
            <person name="Storesund J.E."/>
            <person name="Kallscheuer N."/>
            <person name="Luecker S."/>
            <person name="Lage O.M."/>
            <person name="Pohl T."/>
            <person name="Merkel B.J."/>
            <person name="Hornburger P."/>
            <person name="Mueller R.-W."/>
            <person name="Bruemmer F."/>
            <person name="Labrenz M."/>
            <person name="Spormann A.M."/>
            <person name="Op den Camp H."/>
            <person name="Overmann J."/>
            <person name="Amann R."/>
            <person name="Jetten M.S.M."/>
            <person name="Mascher T."/>
            <person name="Medema M.H."/>
            <person name="Devos D.P."/>
            <person name="Kaster A.-K."/>
            <person name="Ovreas L."/>
            <person name="Rohde M."/>
            <person name="Galperin M.Y."/>
            <person name="Jogler C."/>
        </authorList>
    </citation>
    <scope>NUCLEOTIDE SEQUENCE [LARGE SCALE GENOMIC DNA]</scope>
    <source>
        <strain evidence="2 3">Pan265</strain>
    </source>
</reference>